<feature type="transmembrane region" description="Helical" evidence="5">
    <location>
        <begin position="108"/>
        <end position="129"/>
    </location>
</feature>
<dbReference type="GO" id="GO:0005886">
    <property type="term" value="C:plasma membrane"/>
    <property type="evidence" value="ECO:0007669"/>
    <property type="project" value="TreeGrafter"/>
</dbReference>
<accession>A0A9Q0LB78</accession>
<keyword evidence="4 5" id="KW-0472">Membrane</keyword>
<comment type="subcellular location">
    <subcellularLocation>
        <location evidence="1">Membrane</location>
        <topology evidence="1">Multi-pass membrane protein</topology>
    </subcellularLocation>
</comment>
<evidence type="ECO:0000313" key="7">
    <source>
        <dbReference type="Proteomes" id="UP001149090"/>
    </source>
</evidence>
<feature type="transmembrane region" description="Helical" evidence="5">
    <location>
        <begin position="73"/>
        <end position="96"/>
    </location>
</feature>
<protein>
    <submittedName>
        <fullName evidence="6">G protein-coupled receptor</fullName>
    </submittedName>
</protein>
<proteinExistence type="predicted"/>
<evidence type="ECO:0000313" key="6">
    <source>
        <dbReference type="EMBL" id="KAJ5069662.1"/>
    </source>
</evidence>
<keyword evidence="3 5" id="KW-1133">Transmembrane helix</keyword>
<dbReference type="AlphaFoldDB" id="A0A9Q0LB78"/>
<comment type="caution">
    <text evidence="6">The sequence shown here is derived from an EMBL/GenBank/DDBJ whole genome shotgun (WGS) entry which is preliminary data.</text>
</comment>
<reference evidence="6" key="1">
    <citation type="submission" date="2022-10" db="EMBL/GenBank/DDBJ databases">
        <title>Novel sulphate-reducing endosymbionts in the free-living metamonad Anaeramoeba.</title>
        <authorList>
            <person name="Jerlstrom-Hultqvist J."/>
            <person name="Cepicka I."/>
            <person name="Gallot-Lavallee L."/>
            <person name="Salas-Leiva D."/>
            <person name="Curtis B.A."/>
            <person name="Zahonova K."/>
            <person name="Pipaliya S."/>
            <person name="Dacks J."/>
            <person name="Roger A.J."/>
        </authorList>
    </citation>
    <scope>NUCLEOTIDE SEQUENCE</scope>
    <source>
        <strain evidence="6">BMAN</strain>
    </source>
</reference>
<keyword evidence="7" id="KW-1185">Reference proteome</keyword>
<name>A0A9Q0LB78_ANAIG</name>
<dbReference type="GO" id="GO:0004930">
    <property type="term" value="F:G protein-coupled receptor activity"/>
    <property type="evidence" value="ECO:0007669"/>
    <property type="project" value="TreeGrafter"/>
</dbReference>
<dbReference type="SUPFAM" id="SSF81321">
    <property type="entry name" value="Family A G protein-coupled receptor-like"/>
    <property type="match status" value="1"/>
</dbReference>
<evidence type="ECO:0000256" key="1">
    <source>
        <dbReference type="ARBA" id="ARBA00004141"/>
    </source>
</evidence>
<sequence>MAKTLVIIFFFIGASLGILGSLSFIITYLILPEIRTRFRLYILTLSIYNLIVDISILLPGYKGDTICSIQTFLVDFAFGFVCDWIFLISLVYYLQICRNVDIENSSKFYWISIIIIQIITTAGALVLTFTGEPETSFSYWCSDVKNSFVIFEFSIIWFCLIAALVFYSIIVHKIRKDQKINYPKSFQIKMLTLAILYIITLLWTTMERIRQVIQKVDTPNEFLVTTQAFFTPLLGFWDFIFFGLGDKFVRALLIRKFKKKKSQEIIELNQELIKN</sequence>
<dbReference type="Gene3D" id="1.20.1070.10">
    <property type="entry name" value="Rhodopsin 7-helix transmembrane proteins"/>
    <property type="match status" value="1"/>
</dbReference>
<evidence type="ECO:0000256" key="4">
    <source>
        <dbReference type="ARBA" id="ARBA00023136"/>
    </source>
</evidence>
<dbReference type="PANTHER" id="PTHR23112:SF0">
    <property type="entry name" value="TRANSMEMBRANE PROTEIN 116"/>
    <property type="match status" value="1"/>
</dbReference>
<dbReference type="Proteomes" id="UP001149090">
    <property type="component" value="Unassembled WGS sequence"/>
</dbReference>
<feature type="transmembrane region" description="Helical" evidence="5">
    <location>
        <begin position="149"/>
        <end position="170"/>
    </location>
</feature>
<feature type="transmembrane region" description="Helical" evidence="5">
    <location>
        <begin position="6"/>
        <end position="31"/>
    </location>
</feature>
<keyword evidence="6" id="KW-0675">Receptor</keyword>
<organism evidence="6 7">
    <name type="scientific">Anaeramoeba ignava</name>
    <name type="common">Anaerobic marine amoeba</name>
    <dbReference type="NCBI Taxonomy" id="1746090"/>
    <lineage>
        <taxon>Eukaryota</taxon>
        <taxon>Metamonada</taxon>
        <taxon>Anaeramoebidae</taxon>
        <taxon>Anaeramoeba</taxon>
    </lineage>
</organism>
<dbReference type="GO" id="GO:0007189">
    <property type="term" value="P:adenylate cyclase-activating G protein-coupled receptor signaling pathway"/>
    <property type="evidence" value="ECO:0007669"/>
    <property type="project" value="TreeGrafter"/>
</dbReference>
<feature type="transmembrane region" description="Helical" evidence="5">
    <location>
        <begin position="229"/>
        <end position="253"/>
    </location>
</feature>
<evidence type="ECO:0000256" key="2">
    <source>
        <dbReference type="ARBA" id="ARBA00022692"/>
    </source>
</evidence>
<dbReference type="PANTHER" id="PTHR23112">
    <property type="entry name" value="G PROTEIN-COUPLED RECEPTOR 157-RELATED"/>
    <property type="match status" value="1"/>
</dbReference>
<keyword evidence="2 5" id="KW-0812">Transmembrane</keyword>
<feature type="transmembrane region" description="Helical" evidence="5">
    <location>
        <begin position="38"/>
        <end position="61"/>
    </location>
</feature>
<dbReference type="EMBL" id="JAPDFW010000103">
    <property type="protein sequence ID" value="KAJ5069662.1"/>
    <property type="molecule type" value="Genomic_DNA"/>
</dbReference>
<feature type="transmembrane region" description="Helical" evidence="5">
    <location>
        <begin position="191"/>
        <end position="209"/>
    </location>
</feature>
<evidence type="ECO:0000256" key="5">
    <source>
        <dbReference type="SAM" id="Phobius"/>
    </source>
</evidence>
<gene>
    <name evidence="6" type="ORF">M0811_02239</name>
</gene>
<evidence type="ECO:0000256" key="3">
    <source>
        <dbReference type="ARBA" id="ARBA00022989"/>
    </source>
</evidence>